<dbReference type="PANTHER" id="PTHR30329:SF21">
    <property type="entry name" value="LIPOPROTEIN YIAD-RELATED"/>
    <property type="match status" value="1"/>
</dbReference>
<organism evidence="9 10">
    <name type="scientific">Pontibacter qinzhouensis</name>
    <dbReference type="NCBI Taxonomy" id="2603253"/>
    <lineage>
        <taxon>Bacteria</taxon>
        <taxon>Pseudomonadati</taxon>
        <taxon>Bacteroidota</taxon>
        <taxon>Cytophagia</taxon>
        <taxon>Cytophagales</taxon>
        <taxon>Hymenobacteraceae</taxon>
        <taxon>Pontibacter</taxon>
    </lineage>
</organism>
<evidence type="ECO:0000256" key="7">
    <source>
        <dbReference type="SAM" id="SignalP"/>
    </source>
</evidence>
<protein>
    <submittedName>
        <fullName evidence="9">OmpA family protein</fullName>
    </submittedName>
</protein>
<sequence length="642" mass="71538">MYKILLITLCLLSCICYSTCAQTAPLSTTNKKALSLYHKADEYAKARNFQKALQALDDATDKDPRFAEAYLKAASLTRSLGDKAATFTYLEKGLSLVPFNPALQNSYFDLAELYFERGNYEQAKQNYEAFLKSKPRNPKLVDLARQQFKTSEYAMQAMLNPVEFNPVQLPGVINRFGLQYFPSTTADQRHLIYTGRISARPDQDENIYVSQWRNGEWQDPVSISDAINSPANEGAATISGDGKTLVFTSCNRADSQGDCDLYISFRTGNEWSKPKNMGSTVNSRAWESQPSLSADGRTLYFTSNRSGGKGKEDIWVTHMRQDSSWEKPVNVGAPINTPGRDMAPFIHASGSTLYFVSDGHQGLGGLDVFKTALKPDHKWEEPQNMGYPLNTHADEGSMFITPDNKTGFYSRKVITDTGAPSILLYSFEVPEVWKSSEKSTYAQGRVFDNVTKKPLKATIQLYDVRADSLVQQVSSDQVSGEYTAVLAEGKKYALYVSAPAYMMNSLSFDYTSAKALTPLALDVYLDPIKTGAAVVLNNLFFDTGEYALQQDSKTELNKLISFLQLNKEIRIEIAGHTDDIGSDDANQVLSEKRAKSVADHLAGQGISRDRLRSKGYGETKPKQPNTTEENRSLNRRIEMKIL</sequence>
<dbReference type="Gene3D" id="2.120.10.30">
    <property type="entry name" value="TolB, C-terminal domain"/>
    <property type="match status" value="1"/>
</dbReference>
<dbReference type="SUPFAM" id="SSF103088">
    <property type="entry name" value="OmpA-like"/>
    <property type="match status" value="1"/>
</dbReference>
<evidence type="ECO:0000256" key="5">
    <source>
        <dbReference type="PROSITE-ProRule" id="PRU00473"/>
    </source>
</evidence>
<gene>
    <name evidence="9" type="ORF">FVR03_01740</name>
</gene>
<dbReference type="PANTHER" id="PTHR30329">
    <property type="entry name" value="STATOR ELEMENT OF FLAGELLAR MOTOR COMPLEX"/>
    <property type="match status" value="1"/>
</dbReference>
<reference evidence="9 10" key="1">
    <citation type="submission" date="2019-08" db="EMBL/GenBank/DDBJ databases">
        <authorList>
            <person name="Shi S."/>
        </authorList>
    </citation>
    <scope>NUCLEOTIDE SEQUENCE [LARGE SCALE GENOMIC DNA]</scope>
    <source>
        <strain evidence="9 10">GY10130</strain>
    </source>
</reference>
<evidence type="ECO:0000256" key="2">
    <source>
        <dbReference type="ARBA" id="ARBA00023136"/>
    </source>
</evidence>
<dbReference type="Proteomes" id="UP000321926">
    <property type="component" value="Unassembled WGS sequence"/>
</dbReference>
<dbReference type="Gene3D" id="3.30.1330.60">
    <property type="entry name" value="OmpA-like domain"/>
    <property type="match status" value="1"/>
</dbReference>
<dbReference type="InterPro" id="IPR011659">
    <property type="entry name" value="WD40"/>
</dbReference>
<dbReference type="InterPro" id="IPR036737">
    <property type="entry name" value="OmpA-like_sf"/>
</dbReference>
<dbReference type="PRINTS" id="PR01021">
    <property type="entry name" value="OMPADOMAIN"/>
</dbReference>
<dbReference type="EMBL" id="VRTY01000004">
    <property type="protein sequence ID" value="TXK52169.1"/>
    <property type="molecule type" value="Genomic_DNA"/>
</dbReference>
<evidence type="ECO:0000256" key="4">
    <source>
        <dbReference type="PROSITE-ProRule" id="PRU00339"/>
    </source>
</evidence>
<feature type="compositionally biased region" description="Basic and acidic residues" evidence="6">
    <location>
        <begin position="609"/>
        <end position="621"/>
    </location>
</feature>
<name>A0A5C8KCF1_9BACT</name>
<dbReference type="Pfam" id="PF13432">
    <property type="entry name" value="TPR_16"/>
    <property type="match status" value="1"/>
</dbReference>
<evidence type="ECO:0000313" key="10">
    <source>
        <dbReference type="Proteomes" id="UP000321926"/>
    </source>
</evidence>
<feature type="region of interest" description="Disordered" evidence="6">
    <location>
        <begin position="609"/>
        <end position="633"/>
    </location>
</feature>
<dbReference type="OrthoDB" id="1488841at2"/>
<evidence type="ECO:0000313" key="9">
    <source>
        <dbReference type="EMBL" id="TXK52169.1"/>
    </source>
</evidence>
<feature type="chain" id="PRO_5023128152" evidence="7">
    <location>
        <begin position="24"/>
        <end position="642"/>
    </location>
</feature>
<dbReference type="GO" id="GO:0009279">
    <property type="term" value="C:cell outer membrane"/>
    <property type="evidence" value="ECO:0007669"/>
    <property type="project" value="UniProtKB-SubCell"/>
</dbReference>
<evidence type="ECO:0000259" key="8">
    <source>
        <dbReference type="PROSITE" id="PS51123"/>
    </source>
</evidence>
<dbReference type="SUPFAM" id="SSF48452">
    <property type="entry name" value="TPR-like"/>
    <property type="match status" value="1"/>
</dbReference>
<evidence type="ECO:0000256" key="3">
    <source>
        <dbReference type="ARBA" id="ARBA00023237"/>
    </source>
</evidence>
<dbReference type="SUPFAM" id="SSF82171">
    <property type="entry name" value="DPP6 N-terminal domain-like"/>
    <property type="match status" value="1"/>
</dbReference>
<dbReference type="RefSeq" id="WP_147920039.1">
    <property type="nucleotide sequence ID" value="NZ_VRTY01000004.1"/>
</dbReference>
<feature type="signal peptide" evidence="7">
    <location>
        <begin position="1"/>
        <end position="23"/>
    </location>
</feature>
<dbReference type="Pfam" id="PF13181">
    <property type="entry name" value="TPR_8"/>
    <property type="match status" value="1"/>
</dbReference>
<dbReference type="InterPro" id="IPR006664">
    <property type="entry name" value="OMP_bac"/>
</dbReference>
<comment type="caution">
    <text evidence="9">The sequence shown here is derived from an EMBL/GenBank/DDBJ whole genome shotgun (WGS) entry which is preliminary data.</text>
</comment>
<proteinExistence type="predicted"/>
<dbReference type="Gene3D" id="1.25.40.10">
    <property type="entry name" value="Tetratricopeptide repeat domain"/>
    <property type="match status" value="1"/>
</dbReference>
<dbReference type="AlphaFoldDB" id="A0A5C8KCF1"/>
<keyword evidence="10" id="KW-1185">Reference proteome</keyword>
<dbReference type="Pfam" id="PF00691">
    <property type="entry name" value="OmpA"/>
    <property type="match status" value="1"/>
</dbReference>
<feature type="repeat" description="TPR" evidence="4">
    <location>
        <begin position="104"/>
        <end position="137"/>
    </location>
</feature>
<keyword evidence="2 5" id="KW-0472">Membrane</keyword>
<dbReference type="InterPro" id="IPR011042">
    <property type="entry name" value="6-blade_b-propeller_TolB-like"/>
</dbReference>
<accession>A0A5C8KCF1</accession>
<dbReference type="InterPro" id="IPR006690">
    <property type="entry name" value="OMPA-like_CS"/>
</dbReference>
<dbReference type="CDD" id="cd07185">
    <property type="entry name" value="OmpA_C-like"/>
    <property type="match status" value="1"/>
</dbReference>
<evidence type="ECO:0000256" key="1">
    <source>
        <dbReference type="ARBA" id="ARBA00004442"/>
    </source>
</evidence>
<dbReference type="PROSITE" id="PS01068">
    <property type="entry name" value="OMPA_1"/>
    <property type="match status" value="1"/>
</dbReference>
<evidence type="ECO:0000256" key="6">
    <source>
        <dbReference type="SAM" id="MobiDB-lite"/>
    </source>
</evidence>
<dbReference type="InterPro" id="IPR011990">
    <property type="entry name" value="TPR-like_helical_dom_sf"/>
</dbReference>
<dbReference type="InterPro" id="IPR050330">
    <property type="entry name" value="Bact_OuterMem_StrucFunc"/>
</dbReference>
<keyword evidence="4" id="KW-0802">TPR repeat</keyword>
<dbReference type="SMART" id="SM00028">
    <property type="entry name" value="TPR"/>
    <property type="match status" value="3"/>
</dbReference>
<dbReference type="Pfam" id="PF07676">
    <property type="entry name" value="PD40"/>
    <property type="match status" value="3"/>
</dbReference>
<feature type="domain" description="OmpA-like" evidence="8">
    <location>
        <begin position="528"/>
        <end position="642"/>
    </location>
</feature>
<dbReference type="InterPro" id="IPR019734">
    <property type="entry name" value="TPR_rpt"/>
</dbReference>
<keyword evidence="7" id="KW-0732">Signal</keyword>
<keyword evidence="3" id="KW-0998">Cell outer membrane</keyword>
<dbReference type="PROSITE" id="PS50005">
    <property type="entry name" value="TPR"/>
    <property type="match status" value="1"/>
</dbReference>
<comment type="subcellular location">
    <subcellularLocation>
        <location evidence="1">Cell outer membrane</location>
    </subcellularLocation>
</comment>
<dbReference type="InterPro" id="IPR006665">
    <property type="entry name" value="OmpA-like"/>
</dbReference>
<dbReference type="PROSITE" id="PS51123">
    <property type="entry name" value="OMPA_2"/>
    <property type="match status" value="1"/>
</dbReference>